<evidence type="ECO:0000313" key="2">
    <source>
        <dbReference type="Proteomes" id="UP000244384"/>
    </source>
</evidence>
<name>A0A2S0WIM2_9ACTN</name>
<dbReference type="Gene3D" id="3.40.630.30">
    <property type="match status" value="1"/>
</dbReference>
<dbReference type="InterPro" id="IPR016181">
    <property type="entry name" value="Acyl_CoA_acyltransferase"/>
</dbReference>
<proteinExistence type="predicted"/>
<dbReference type="Proteomes" id="UP000244384">
    <property type="component" value="Chromosome"/>
</dbReference>
<dbReference type="EMBL" id="CP026952">
    <property type="protein sequence ID" value="AWB91157.1"/>
    <property type="molecule type" value="Genomic_DNA"/>
</dbReference>
<gene>
    <name evidence="1" type="ORF">C3E78_02370</name>
</gene>
<organism evidence="1 2">
    <name type="scientific">Aeromicrobium chenweiae</name>
    <dbReference type="NCBI Taxonomy" id="2079793"/>
    <lineage>
        <taxon>Bacteria</taxon>
        <taxon>Bacillati</taxon>
        <taxon>Actinomycetota</taxon>
        <taxon>Actinomycetes</taxon>
        <taxon>Propionibacteriales</taxon>
        <taxon>Nocardioidaceae</taxon>
        <taxon>Aeromicrobium</taxon>
    </lineage>
</organism>
<dbReference type="OrthoDB" id="9773249at2"/>
<keyword evidence="2" id="KW-1185">Reference proteome</keyword>
<dbReference type="AlphaFoldDB" id="A0A2S0WIM2"/>
<accession>A0A2S0WIM2</accession>
<reference evidence="2" key="1">
    <citation type="submission" date="2018-01" db="EMBL/GenBank/DDBJ databases">
        <authorList>
            <person name="Li J."/>
        </authorList>
    </citation>
    <scope>NUCLEOTIDE SEQUENCE [LARGE SCALE GENOMIC DNA]</scope>
    <source>
        <strain evidence="2">592</strain>
    </source>
</reference>
<dbReference type="KEGG" id="aez:C3E78_02370"/>
<evidence type="ECO:0000313" key="1">
    <source>
        <dbReference type="EMBL" id="AWB91157.1"/>
    </source>
</evidence>
<sequence>MAAPSGAKPRLLLDTNVVIAHENDGPTEQSHADAAAELVRLANGMGFPLLLSNGTRQDFLNAPTDMRERRLKTLDKYYRTLGPVNESPNVRDQFPQQLGQNDAADVEVLSTFDTGVATVLVTEDATMKRRAERAGLTRILTIQNAVDWLEELGAPDLFNAIAAKVVEAYRISRHASIFDSLRDDYDGFDNWWTEKVVRQDRHAIILGDAADPDGIAVLKAESQPFDLGDSVLKVCTFKVVEQDGSAGAGRRGEFLLRAVVDYARETNHPVLYMTVHPHHEKLLAWLEKFGFTHHDDQDNGELVMVKRLEPRAGAEPIHPLEHAVTFGPVSLRVLDAHLVPIRYHLHDRLLPDSSPQTSLFPNEPCGNAIRKAYLCRSPSRKLKPGDTLAFLRTKPTEAARITAIGVVEQTFVSVDPAEVAARVRGRTVYSYVEIAQMCAQGEVLVVLFRLDRRVDPPWSAGTLNHAGVMSRSPQSIAQIKPEGVRWLRTELDASP</sequence>
<protein>
    <submittedName>
        <fullName evidence="1">Uncharacterized protein</fullName>
    </submittedName>
</protein>
<dbReference type="RefSeq" id="WP_108576803.1">
    <property type="nucleotide sequence ID" value="NZ_CP026952.1"/>
</dbReference>
<dbReference type="SUPFAM" id="SSF55729">
    <property type="entry name" value="Acyl-CoA N-acyltransferases (Nat)"/>
    <property type="match status" value="1"/>
</dbReference>
<accession>A0A5F2ERI3</accession>